<dbReference type="RefSeq" id="WP_146797233.1">
    <property type="nucleotide sequence ID" value="NZ_BARC01000006.1"/>
</dbReference>
<evidence type="ECO:0000313" key="3">
    <source>
        <dbReference type="Proteomes" id="UP000321230"/>
    </source>
</evidence>
<keyword evidence="1" id="KW-0472">Membrane</keyword>
<evidence type="ECO:0000256" key="1">
    <source>
        <dbReference type="SAM" id="Phobius"/>
    </source>
</evidence>
<sequence length="79" mass="8898">MNDDLSPYLDAGIERLQDGANTVFGQAFARLFRTLLREIADFLADLMSDQPALWMTVAFVAGLFFGKTLTRPKKPFSIR</sequence>
<dbReference type="AlphaFoldDB" id="A0A511B1C1"/>
<dbReference type="Proteomes" id="UP000321230">
    <property type="component" value="Unassembled WGS sequence"/>
</dbReference>
<name>A0A511B1C1_9PROT</name>
<keyword evidence="1" id="KW-1133">Transmembrane helix</keyword>
<feature type="transmembrane region" description="Helical" evidence="1">
    <location>
        <begin position="52"/>
        <end position="70"/>
    </location>
</feature>
<comment type="caution">
    <text evidence="2">The sequence shown here is derived from an EMBL/GenBank/DDBJ whole genome shotgun (WGS) entry which is preliminary data.</text>
</comment>
<protein>
    <submittedName>
        <fullName evidence="2">Uncharacterized protein</fullName>
    </submittedName>
</protein>
<keyword evidence="3" id="KW-1185">Reference proteome</keyword>
<accession>A0A511B1C1</accession>
<organism evidence="2 3">
    <name type="scientific">Gluconobacter wancherniae NBRC 103581</name>
    <dbReference type="NCBI Taxonomy" id="656744"/>
    <lineage>
        <taxon>Bacteria</taxon>
        <taxon>Pseudomonadati</taxon>
        <taxon>Pseudomonadota</taxon>
        <taxon>Alphaproteobacteria</taxon>
        <taxon>Acetobacterales</taxon>
        <taxon>Acetobacteraceae</taxon>
        <taxon>Gluconobacter</taxon>
    </lineage>
</organism>
<reference evidence="2 3" key="1">
    <citation type="submission" date="2019-07" db="EMBL/GenBank/DDBJ databases">
        <title>Whole genome shotgun sequence of Gluconobacter wancherniae NBRC 103581.</title>
        <authorList>
            <person name="Hosoyama A."/>
            <person name="Uohara A."/>
            <person name="Ohji S."/>
            <person name="Ichikawa N."/>
        </authorList>
    </citation>
    <scope>NUCLEOTIDE SEQUENCE [LARGE SCALE GENOMIC DNA]</scope>
    <source>
        <strain evidence="2 3">NBRC 103581</strain>
    </source>
</reference>
<gene>
    <name evidence="2" type="ORF">GWA01_20200</name>
</gene>
<evidence type="ECO:0000313" key="2">
    <source>
        <dbReference type="EMBL" id="GEK94250.1"/>
    </source>
</evidence>
<proteinExistence type="predicted"/>
<dbReference type="OrthoDB" id="7273622at2"/>
<dbReference type="EMBL" id="BJUZ01000002">
    <property type="protein sequence ID" value="GEK94250.1"/>
    <property type="molecule type" value="Genomic_DNA"/>
</dbReference>
<keyword evidence="1" id="KW-0812">Transmembrane</keyword>